<evidence type="ECO:0000313" key="6">
    <source>
        <dbReference type="Proteomes" id="UP000015103"/>
    </source>
</evidence>
<name>T1I7J3_RHOPR</name>
<dbReference type="RefSeq" id="XP_073974255.1">
    <property type="nucleotide sequence ID" value="XM_074118154.1"/>
</dbReference>
<evidence type="ECO:0000256" key="1">
    <source>
        <dbReference type="ARBA" id="ARBA00023157"/>
    </source>
</evidence>
<dbReference type="Pfam" id="PF26080">
    <property type="entry name" value="CUB_animal"/>
    <property type="match status" value="1"/>
</dbReference>
<dbReference type="Gene3D" id="2.60.120.290">
    <property type="entry name" value="Spermadhesin, CUB domain"/>
    <property type="match status" value="1"/>
</dbReference>
<dbReference type="SUPFAM" id="SSF49854">
    <property type="entry name" value="Spermadhesin, CUB domain"/>
    <property type="match status" value="1"/>
</dbReference>
<dbReference type="PANTHER" id="PTHR33236">
    <property type="entry name" value="INTRAFLAGELLAR TRANSPORT PROTEIN 122 FAMILY PROTEIN-RELATED"/>
    <property type="match status" value="1"/>
</dbReference>
<dbReference type="HOGENOM" id="CLU_022631_2_0_1"/>
<dbReference type="GeneID" id="141449089"/>
<dbReference type="PANTHER" id="PTHR33236:SF5">
    <property type="entry name" value="CUB DOMAIN-CONTAINING PROTEIN"/>
    <property type="match status" value="1"/>
</dbReference>
<evidence type="ECO:0000313" key="5">
    <source>
        <dbReference type="EnsemblMetazoa" id="RPRC012265-PA"/>
    </source>
</evidence>
<dbReference type="PROSITE" id="PS01180">
    <property type="entry name" value="CUB"/>
    <property type="match status" value="1"/>
</dbReference>
<evidence type="ECO:0000259" key="4">
    <source>
        <dbReference type="PROSITE" id="PS01180"/>
    </source>
</evidence>
<dbReference type="Pfam" id="PF00431">
    <property type="entry name" value="CUB"/>
    <property type="match status" value="1"/>
</dbReference>
<keyword evidence="6" id="KW-1185">Reference proteome</keyword>
<reference evidence="5" key="1">
    <citation type="submission" date="2015-05" db="UniProtKB">
        <authorList>
            <consortium name="EnsemblMetazoa"/>
        </authorList>
    </citation>
    <scope>IDENTIFICATION</scope>
</reference>
<dbReference type="InterPro" id="IPR058698">
    <property type="entry name" value="CUB_metazoa"/>
</dbReference>
<dbReference type="InterPro" id="IPR000859">
    <property type="entry name" value="CUB_dom"/>
</dbReference>
<proteinExistence type="predicted"/>
<dbReference type="EMBL" id="ACPB03000182">
    <property type="status" value="NOT_ANNOTATED_CDS"/>
    <property type="molecule type" value="Genomic_DNA"/>
</dbReference>
<dbReference type="STRING" id="13249.T1I7J3"/>
<protein>
    <submittedName>
        <fullName evidence="5">CUB domain-containing protein</fullName>
    </submittedName>
</protein>
<evidence type="ECO:0000256" key="3">
    <source>
        <dbReference type="SAM" id="SignalP"/>
    </source>
</evidence>
<feature type="chain" id="PRO_5036964169" evidence="3">
    <location>
        <begin position="24"/>
        <end position="372"/>
    </location>
</feature>
<dbReference type="InParanoid" id="T1I7J3"/>
<dbReference type="eggNOG" id="ENOG502QWNF">
    <property type="taxonomic scope" value="Eukaryota"/>
</dbReference>
<sequence length="372" mass="40654">MSKVIAKQIILLVLCQSFKMITSETEISTENLANNRQGRINPLIIPFWRVYVVPRIPCTTALNQEGICLARSRCNANNGSPVGSCAQRRGVCCIFLRTCGQTSSARVTYFNNPEFPSANKGGTRCTLQINKANANICQIRIDFSEFSLAQPSSVGECGDDFFAVGDTLVPAICGSNSGQHMYVDFNSQCDFLQLTVDTSGNVAFDRRWNMVITQVPCNSTDLAPRGCLQYYTSTSGSVSSFNYGIIIPTMSGTETRQLNDMNYGICIQPASDYCGLEWSSADSSSFSVSGDSVDQLGVPVIGELCDHNFIVIPNPFQNGEAVGADRFCGTSFETTTTKSQPYVLTVVTNYEEGVDVGIRGFHLNFRQMPCRP</sequence>
<feature type="signal peptide" evidence="3">
    <location>
        <begin position="1"/>
        <end position="23"/>
    </location>
</feature>
<comment type="caution">
    <text evidence="2">Lacks conserved residue(s) required for the propagation of feature annotation.</text>
</comment>
<dbReference type="EnsemblMetazoa" id="RPRC012265-RA">
    <property type="protein sequence ID" value="RPRC012265-PA"/>
    <property type="gene ID" value="RPRC012265"/>
</dbReference>
<organism evidence="5 6">
    <name type="scientific">Rhodnius prolixus</name>
    <name type="common">Triatomid bug</name>
    <dbReference type="NCBI Taxonomy" id="13249"/>
    <lineage>
        <taxon>Eukaryota</taxon>
        <taxon>Metazoa</taxon>
        <taxon>Ecdysozoa</taxon>
        <taxon>Arthropoda</taxon>
        <taxon>Hexapoda</taxon>
        <taxon>Insecta</taxon>
        <taxon>Pterygota</taxon>
        <taxon>Neoptera</taxon>
        <taxon>Paraneoptera</taxon>
        <taxon>Hemiptera</taxon>
        <taxon>Heteroptera</taxon>
        <taxon>Panheteroptera</taxon>
        <taxon>Cimicomorpha</taxon>
        <taxon>Reduviidae</taxon>
        <taxon>Triatominae</taxon>
        <taxon>Rhodnius</taxon>
    </lineage>
</organism>
<keyword evidence="1" id="KW-1015">Disulfide bond</keyword>
<dbReference type="VEuPathDB" id="VectorBase:RPRC012265"/>
<evidence type="ECO:0000256" key="2">
    <source>
        <dbReference type="PROSITE-ProRule" id="PRU00059"/>
    </source>
</evidence>
<dbReference type="InterPro" id="IPR035914">
    <property type="entry name" value="Sperma_CUB_dom_sf"/>
</dbReference>
<dbReference type="Proteomes" id="UP000015103">
    <property type="component" value="Unassembled WGS sequence"/>
</dbReference>
<keyword evidence="3" id="KW-0732">Signal</keyword>
<dbReference type="AlphaFoldDB" id="T1I7J3"/>
<accession>T1I7J3</accession>
<feature type="domain" description="CUB" evidence="4">
    <location>
        <begin position="99"/>
        <end position="215"/>
    </location>
</feature>